<protein>
    <recommendedName>
        <fullName evidence="4">Flagellar hook-length control protein-like C-terminal domain-containing protein</fullName>
    </recommendedName>
</protein>
<reference evidence="3" key="1">
    <citation type="journal article" date="2019" name="Microbiology">
        <title>Complete Genome Sequence of an Uncultured Bacterium of the Candidate Phylum Bipolaricaulota.</title>
        <authorList>
            <person name="Kadnikov V.V."/>
            <person name="Mardanov A.V."/>
            <person name="Beletsky A.V."/>
            <person name="Frank Y.A."/>
            <person name="Karnachuk O.V."/>
            <person name="Ravin N.V."/>
        </authorList>
    </citation>
    <scope>NUCLEOTIDE SEQUENCE [LARGE SCALE GENOMIC DNA]</scope>
</reference>
<feature type="compositionally biased region" description="Low complexity" evidence="1">
    <location>
        <begin position="192"/>
        <end position="207"/>
    </location>
</feature>
<organism evidence="2 3">
    <name type="scientific">Candidatus Syntrophocurvum alkaliphilum</name>
    <dbReference type="NCBI Taxonomy" id="2293317"/>
    <lineage>
        <taxon>Bacteria</taxon>
        <taxon>Bacillati</taxon>
        <taxon>Bacillota</taxon>
        <taxon>Clostridia</taxon>
        <taxon>Eubacteriales</taxon>
        <taxon>Syntrophomonadaceae</taxon>
        <taxon>Candidatus Syntrophocurvum</taxon>
    </lineage>
</organism>
<keyword evidence="3" id="KW-1185">Reference proteome</keyword>
<dbReference type="RefSeq" id="WP_156203791.1">
    <property type="nucleotide sequence ID" value="NZ_CP046457.1"/>
</dbReference>
<accession>A0A6I6DGD5</accession>
<feature type="region of interest" description="Disordered" evidence="1">
    <location>
        <begin position="192"/>
        <end position="259"/>
    </location>
</feature>
<name>A0A6I6DGD5_9FIRM</name>
<dbReference type="KEGG" id="salq:SYNTR_1359"/>
<feature type="compositionally biased region" description="Low complexity" evidence="1">
    <location>
        <begin position="222"/>
        <end position="237"/>
    </location>
</feature>
<dbReference type="AlphaFoldDB" id="A0A6I6DGD5"/>
<feature type="compositionally biased region" description="Polar residues" evidence="1">
    <location>
        <begin position="208"/>
        <end position="221"/>
    </location>
</feature>
<feature type="compositionally biased region" description="Polar residues" evidence="1">
    <location>
        <begin position="238"/>
        <end position="259"/>
    </location>
</feature>
<dbReference type="OrthoDB" id="1936401at2"/>
<proteinExistence type="predicted"/>
<dbReference type="Proteomes" id="UP000426444">
    <property type="component" value="Chromosome"/>
</dbReference>
<evidence type="ECO:0000313" key="2">
    <source>
        <dbReference type="EMBL" id="QGT99952.1"/>
    </source>
</evidence>
<evidence type="ECO:0000313" key="3">
    <source>
        <dbReference type="Proteomes" id="UP000426444"/>
    </source>
</evidence>
<sequence length="524" mass="58501">MNNQVSFDRVMLNLTTSVQGLNLKKGEVVKGLVHGVRDNGLIMLALKGRMTEAFCQFAVRPGQELFLIVDGFRDGKAYLKPVTPVQMEQMENANIRAQLSEQGIPARNENIMMAKKLIQHNMPVTQSNLSQLEQGSRILGEFNQRNLEITAFAISRGMEINSQTLNALSQFLSGNNMANMFSDIKTLLNNLNNSSANQNTSTNTTPNRAPNTQQPTVSNNASQQINTSTNTGNINSNPSQPQINITSSDTPRGNTMEPNQNRPILTQNQTNQNINISDASNLTNNTLPSRSIASNLLFTGLQNIFTQMVRSIEINPNQSSLQQISNAIQNNVLAENELLKNLVLLKEFVKNTRINNPVINQIFNSIESFEKELSGQRAFNSLPRLTGDNSVNYYYFSIPVLVEEEYKLFSIKINKGFKNKTTSQLDNFKLIVSHDTNNMGIVLFHINWYKSGELTLKGVVESEEVSKHLSKNINKLLQKLKTLGFSVTDLGIKVAEDSSEIDVMRPKIEEEVPVMKTFSIDVTV</sequence>
<gene>
    <name evidence="2" type="ORF">SYNTR_1359</name>
</gene>
<evidence type="ECO:0000256" key="1">
    <source>
        <dbReference type="SAM" id="MobiDB-lite"/>
    </source>
</evidence>
<dbReference type="EMBL" id="CP046457">
    <property type="protein sequence ID" value="QGT99952.1"/>
    <property type="molecule type" value="Genomic_DNA"/>
</dbReference>
<evidence type="ECO:0008006" key="4">
    <source>
        <dbReference type="Google" id="ProtNLM"/>
    </source>
</evidence>